<feature type="compositionally biased region" description="Low complexity" evidence="6">
    <location>
        <begin position="86"/>
        <end position="95"/>
    </location>
</feature>
<dbReference type="Proteomes" id="UP000008021">
    <property type="component" value="Chromosome 8"/>
</dbReference>
<dbReference type="EnsemblPlants" id="OMERI08G02660.1">
    <property type="protein sequence ID" value="OMERI08G02660.1"/>
    <property type="gene ID" value="OMERI08G02660"/>
</dbReference>
<keyword evidence="2" id="KW-0328">Glycosyltransferase</keyword>
<dbReference type="PANTHER" id="PTHR45719:SF9">
    <property type="entry name" value="CORE-2_I-BRANCHING BETA-1,6-N-ACETYLGLUCOSAMINYLTRANSFERASE FAMILY PROTEIN"/>
    <property type="match status" value="1"/>
</dbReference>
<dbReference type="STRING" id="40149.A0A0E0EHR9"/>
<evidence type="ECO:0000256" key="4">
    <source>
        <dbReference type="ARBA" id="ARBA00023136"/>
    </source>
</evidence>
<dbReference type="InterPro" id="IPR003406">
    <property type="entry name" value="Glyco_trans_14"/>
</dbReference>
<dbReference type="eggNOG" id="KOG0799">
    <property type="taxonomic scope" value="Eukaryota"/>
</dbReference>
<accession>A0A0E0EHR9</accession>
<keyword evidence="3" id="KW-0808">Transferase</keyword>
<keyword evidence="8" id="KW-1185">Reference proteome</keyword>
<dbReference type="PANTHER" id="PTHR45719">
    <property type="entry name" value="GLYCOSYLTRANSFERASE"/>
    <property type="match status" value="1"/>
</dbReference>
<dbReference type="HOGENOM" id="CLU_034994_0_0_1"/>
<evidence type="ECO:0000313" key="7">
    <source>
        <dbReference type="EnsemblPlants" id="OMERI08G02660.1"/>
    </source>
</evidence>
<evidence type="ECO:0000256" key="5">
    <source>
        <dbReference type="ARBA" id="ARBA00023180"/>
    </source>
</evidence>
<proteinExistence type="predicted"/>
<keyword evidence="5" id="KW-0325">Glycoprotein</keyword>
<name>A0A0E0EHR9_9ORYZ</name>
<protein>
    <submittedName>
        <fullName evidence="7">Uncharacterized protein</fullName>
    </submittedName>
</protein>
<evidence type="ECO:0000256" key="1">
    <source>
        <dbReference type="ARBA" id="ARBA00004606"/>
    </source>
</evidence>
<dbReference type="Gramene" id="OMERI08G02660.1">
    <property type="protein sequence ID" value="OMERI08G02660.1"/>
    <property type="gene ID" value="OMERI08G02660"/>
</dbReference>
<organism evidence="7">
    <name type="scientific">Oryza meridionalis</name>
    <dbReference type="NCBI Taxonomy" id="40149"/>
    <lineage>
        <taxon>Eukaryota</taxon>
        <taxon>Viridiplantae</taxon>
        <taxon>Streptophyta</taxon>
        <taxon>Embryophyta</taxon>
        <taxon>Tracheophyta</taxon>
        <taxon>Spermatophyta</taxon>
        <taxon>Magnoliopsida</taxon>
        <taxon>Liliopsida</taxon>
        <taxon>Poales</taxon>
        <taxon>Poaceae</taxon>
        <taxon>BOP clade</taxon>
        <taxon>Oryzoideae</taxon>
        <taxon>Oryzeae</taxon>
        <taxon>Oryzinae</taxon>
        <taxon>Oryza</taxon>
    </lineage>
</organism>
<evidence type="ECO:0000256" key="3">
    <source>
        <dbReference type="ARBA" id="ARBA00022679"/>
    </source>
</evidence>
<comment type="subcellular location">
    <subcellularLocation>
        <location evidence="1">Membrane</location>
        <topology evidence="1">Single-pass type II membrane protein</topology>
    </subcellularLocation>
</comment>
<keyword evidence="4" id="KW-0472">Membrane</keyword>
<dbReference type="InterPro" id="IPR044610">
    <property type="entry name" value="GLCAT14A/B/C"/>
</dbReference>
<evidence type="ECO:0000256" key="6">
    <source>
        <dbReference type="SAM" id="MobiDB-lite"/>
    </source>
</evidence>
<dbReference type="Pfam" id="PF02485">
    <property type="entry name" value="Branch"/>
    <property type="match status" value="2"/>
</dbReference>
<dbReference type="AlphaFoldDB" id="A0A0E0EHR9"/>
<sequence>MRKSWGLGRPSGDRRWLLPFAASLLVSATLFLAAACGLFSPPSLADGDDDSILIDVATWDTAAAVESEIRNRLVDSASDDGDNPDDAAVNSDASSADPPRIAYLLEGTKGDGARMRRALQAIYHPRNQYILHLDLEAPPRERIDLAMYVKGDAMFSEVGNVRVIAKGNLVTYKGPTMVACTLHAVSILLKEGLEWDWFINLSASDYPLVTQDASRDVLLISYEMPPKRLEFRIFAFRIVYFMTKDDILHVFSSLPRNLNFIEHMQLSGWKVISRAKPIVVDPGLYLSKKFDLTMTTERRELPTSFKLYTGSAWIMLTKTFLEYCIWGWDNLPRTLLMYYVNFISSPEGYFHTVICNSDEFRGTAVGHDLHYIAWDYPPKQHPNMLSMRDFNKMVKSGAPFARKFPKDDKVLDKIDRELLHRSEGQFTPGAWCDGSSEGGADPCSSRGEDSVFEPGPGAERLRGLMKKVLSWDYRNGSCSSLGYDQTKRDWYVPKGRG</sequence>
<feature type="region of interest" description="Disordered" evidence="6">
    <location>
        <begin position="74"/>
        <end position="95"/>
    </location>
</feature>
<feature type="region of interest" description="Disordered" evidence="6">
    <location>
        <begin position="429"/>
        <end position="458"/>
    </location>
</feature>
<dbReference type="GO" id="GO:0016020">
    <property type="term" value="C:membrane"/>
    <property type="evidence" value="ECO:0007669"/>
    <property type="project" value="UniProtKB-SubCell"/>
</dbReference>
<reference evidence="7" key="1">
    <citation type="submission" date="2015-04" db="UniProtKB">
        <authorList>
            <consortium name="EnsemblPlants"/>
        </authorList>
    </citation>
    <scope>IDENTIFICATION</scope>
</reference>
<evidence type="ECO:0000313" key="8">
    <source>
        <dbReference type="Proteomes" id="UP000008021"/>
    </source>
</evidence>
<evidence type="ECO:0000256" key="2">
    <source>
        <dbReference type="ARBA" id="ARBA00022676"/>
    </source>
</evidence>
<dbReference type="GO" id="GO:0015020">
    <property type="term" value="F:glucuronosyltransferase activity"/>
    <property type="evidence" value="ECO:0007669"/>
    <property type="project" value="InterPro"/>
</dbReference>
<reference evidence="7" key="2">
    <citation type="submission" date="2018-05" db="EMBL/GenBank/DDBJ databases">
        <title>OmerRS3 (Oryza meridionalis Reference Sequence Version 3).</title>
        <authorList>
            <person name="Zhang J."/>
            <person name="Kudrna D."/>
            <person name="Lee S."/>
            <person name="Talag J."/>
            <person name="Welchert J."/>
            <person name="Wing R.A."/>
        </authorList>
    </citation>
    <scope>NUCLEOTIDE SEQUENCE [LARGE SCALE GENOMIC DNA]</scope>
    <source>
        <strain evidence="7">cv. OR44</strain>
    </source>
</reference>